<dbReference type="eggNOG" id="COG1028">
    <property type="taxonomic scope" value="Bacteria"/>
</dbReference>
<dbReference type="AlphaFoldDB" id="E1R8N0"/>
<organism evidence="2 3">
    <name type="scientific">Sediminispirochaeta smaragdinae (strain DSM 11293 / JCM 15392 / SEBR 4228)</name>
    <name type="common">Spirochaeta smaragdinae</name>
    <dbReference type="NCBI Taxonomy" id="573413"/>
    <lineage>
        <taxon>Bacteria</taxon>
        <taxon>Pseudomonadati</taxon>
        <taxon>Spirochaetota</taxon>
        <taxon>Spirochaetia</taxon>
        <taxon>Spirochaetales</taxon>
        <taxon>Spirochaetaceae</taxon>
        <taxon>Sediminispirochaeta</taxon>
    </lineage>
</organism>
<dbReference type="PRINTS" id="PR00081">
    <property type="entry name" value="GDHRDH"/>
</dbReference>
<dbReference type="FunFam" id="3.40.50.720:FF:000084">
    <property type="entry name" value="Short-chain dehydrogenase reductase"/>
    <property type="match status" value="1"/>
</dbReference>
<dbReference type="Proteomes" id="UP000002318">
    <property type="component" value="Chromosome"/>
</dbReference>
<dbReference type="PRINTS" id="PR00080">
    <property type="entry name" value="SDRFAMILY"/>
</dbReference>
<proteinExistence type="inferred from homology"/>
<dbReference type="RefSeq" id="WP_013255248.1">
    <property type="nucleotide sequence ID" value="NC_014364.1"/>
</dbReference>
<dbReference type="GO" id="GO:0016616">
    <property type="term" value="F:oxidoreductase activity, acting on the CH-OH group of donors, NAD or NADP as acceptor"/>
    <property type="evidence" value="ECO:0007669"/>
    <property type="project" value="TreeGrafter"/>
</dbReference>
<dbReference type="SUPFAM" id="SSF51735">
    <property type="entry name" value="NAD(P)-binding Rossmann-fold domains"/>
    <property type="match status" value="1"/>
</dbReference>
<dbReference type="PROSITE" id="PS00061">
    <property type="entry name" value="ADH_SHORT"/>
    <property type="match status" value="1"/>
</dbReference>
<gene>
    <name evidence="2" type="ordered locus">Spirs_2680</name>
</gene>
<dbReference type="Gene3D" id="3.40.50.720">
    <property type="entry name" value="NAD(P)-binding Rossmann-like Domain"/>
    <property type="match status" value="1"/>
</dbReference>
<accession>E1R8N0</accession>
<dbReference type="InterPro" id="IPR036291">
    <property type="entry name" value="NAD(P)-bd_dom_sf"/>
</dbReference>
<dbReference type="KEGG" id="ssm:Spirs_2680"/>
<dbReference type="PROSITE" id="PS51257">
    <property type="entry name" value="PROKAR_LIPOPROTEIN"/>
    <property type="match status" value="1"/>
</dbReference>
<dbReference type="EMBL" id="CP002116">
    <property type="protein sequence ID" value="ADK81787.1"/>
    <property type="molecule type" value="Genomic_DNA"/>
</dbReference>
<dbReference type="STRING" id="573413.Spirs_2680"/>
<keyword evidence="3" id="KW-1185">Reference proteome</keyword>
<reference evidence="2 3" key="1">
    <citation type="journal article" date="2010" name="Stand. Genomic Sci.">
        <title>Complete genome sequence of Spirochaeta smaragdinae type strain (SEBR 4228).</title>
        <authorList>
            <person name="Mavromatis K."/>
            <person name="Yasawong M."/>
            <person name="Chertkov O."/>
            <person name="Lapidus A."/>
            <person name="Lucas S."/>
            <person name="Nolan M."/>
            <person name="Del Rio T.G."/>
            <person name="Tice H."/>
            <person name="Cheng J.F."/>
            <person name="Pitluck S."/>
            <person name="Liolios K."/>
            <person name="Ivanova N."/>
            <person name="Tapia R."/>
            <person name="Han C."/>
            <person name="Bruce D."/>
            <person name="Goodwin L."/>
            <person name="Pati A."/>
            <person name="Chen A."/>
            <person name="Palaniappan K."/>
            <person name="Land M."/>
            <person name="Hauser L."/>
            <person name="Chang Y.J."/>
            <person name="Jeffries C.D."/>
            <person name="Detter J.C."/>
            <person name="Rohde M."/>
            <person name="Brambilla E."/>
            <person name="Spring S."/>
            <person name="Goker M."/>
            <person name="Sikorski J."/>
            <person name="Woyke T."/>
            <person name="Bristow J."/>
            <person name="Eisen J.A."/>
            <person name="Markowitz V."/>
            <person name="Hugenholtz P."/>
            <person name="Klenk H.P."/>
            <person name="Kyrpides N.C."/>
        </authorList>
    </citation>
    <scope>NUCLEOTIDE SEQUENCE [LARGE SCALE GENOMIC DNA]</scope>
    <source>
        <strain evidence="3">DSM 11293 / JCM 15392 / SEBR 4228</strain>
    </source>
</reference>
<dbReference type="Pfam" id="PF13561">
    <property type="entry name" value="adh_short_C2"/>
    <property type="match status" value="1"/>
</dbReference>
<evidence type="ECO:0000256" key="1">
    <source>
        <dbReference type="ARBA" id="ARBA00006484"/>
    </source>
</evidence>
<comment type="similarity">
    <text evidence="1">Belongs to the short-chain dehydrogenases/reductases (SDR) family.</text>
</comment>
<dbReference type="PANTHER" id="PTHR42760">
    <property type="entry name" value="SHORT-CHAIN DEHYDROGENASES/REDUCTASES FAMILY MEMBER"/>
    <property type="match status" value="1"/>
</dbReference>
<protein>
    <submittedName>
        <fullName evidence="2">Short-chain dehydrogenase/reductase SDR</fullName>
    </submittedName>
</protein>
<evidence type="ECO:0000313" key="3">
    <source>
        <dbReference type="Proteomes" id="UP000002318"/>
    </source>
</evidence>
<sequence>MKRFNGQLALITGAATGIGAACALRFAEEGANIVCVDLKEDENRLTVEACEKFGVKAVSIMGDVTDKTGAAEVTKKVLSQFDRIDILVCSAGLYTGAPLVDVSYEQWKRLLDINLTGTFLYNQAVAPVMMEQKSGSIINISSMAGKTSWPASAEYSASKSGVIGLTRSVAMELAPYGATCNALCPGNTLTAMVKSVAGVVGGRDGMTAQEWLDMRARDCPMQRLAEPWEMAGVVSFLASRDSRYLTGQSLSVDGGMVL</sequence>
<evidence type="ECO:0000313" key="2">
    <source>
        <dbReference type="EMBL" id="ADK81787.1"/>
    </source>
</evidence>
<name>E1R8N0_SEDSS</name>
<dbReference type="InterPro" id="IPR020904">
    <property type="entry name" value="Sc_DH/Rdtase_CS"/>
</dbReference>
<dbReference type="HOGENOM" id="CLU_010194_1_3_12"/>
<dbReference type="InterPro" id="IPR002347">
    <property type="entry name" value="SDR_fam"/>
</dbReference>